<sequence>MLDFKTVYECNCCLGCKTLHPQVSIINLESPNLEQDAVKFEFYAILLIEECPDSCCCCGRKYYDYSNATMVFLTPGEIFRMSENNTLPNKGYLLAFHPDLLFRTSLNNHIKNYTFFSYKKEEALHLSQRETAKITCCLENIEDELHHPIDTHSSTILSRHIELLLDYCTRYYERQFITRENKNKTLLDKMEKLLEHHIASGQLQNGIMPDPKILSEELRLSPAYFEDLLKFETGKTLEEYFQLKRLETAKRMLLQKDCMPTIIAKQLGYPSVQYFSLILKKITGFSPSEYRYSHN</sequence>
<dbReference type="PROSITE" id="PS01124">
    <property type="entry name" value="HTH_ARAC_FAMILY_2"/>
    <property type="match status" value="1"/>
</dbReference>
<comment type="caution">
    <text evidence="5">The sequence shown here is derived from an EMBL/GenBank/DDBJ whole genome shotgun (WGS) entry which is preliminary data.</text>
</comment>
<dbReference type="RefSeq" id="WP_118484030.1">
    <property type="nucleotide sequence ID" value="NZ_CAUELD010000112.1"/>
</dbReference>
<name>A0A412GRJ4_9BACT</name>
<gene>
    <name evidence="5" type="ORF">DWY20_06655</name>
</gene>
<reference evidence="5 6" key="1">
    <citation type="submission" date="2018-08" db="EMBL/GenBank/DDBJ databases">
        <title>A genome reference for cultivated species of the human gut microbiota.</title>
        <authorList>
            <person name="Zou Y."/>
            <person name="Xue W."/>
            <person name="Luo G."/>
        </authorList>
    </citation>
    <scope>NUCLEOTIDE SEQUENCE [LARGE SCALE GENOMIC DNA]</scope>
    <source>
        <strain evidence="5 6">AF24-2</strain>
    </source>
</reference>
<keyword evidence="6" id="KW-1185">Reference proteome</keyword>
<keyword evidence="3" id="KW-0804">Transcription</keyword>
<keyword evidence="2" id="KW-0238">DNA-binding</keyword>
<evidence type="ECO:0000256" key="3">
    <source>
        <dbReference type="ARBA" id="ARBA00023163"/>
    </source>
</evidence>
<dbReference type="Pfam" id="PF12833">
    <property type="entry name" value="HTH_18"/>
    <property type="match status" value="1"/>
</dbReference>
<feature type="domain" description="HTH araC/xylS-type" evidence="4">
    <location>
        <begin position="188"/>
        <end position="293"/>
    </location>
</feature>
<protein>
    <submittedName>
        <fullName evidence="5">AraC family transcriptional regulator</fullName>
    </submittedName>
</protein>
<evidence type="ECO:0000256" key="2">
    <source>
        <dbReference type="ARBA" id="ARBA00023125"/>
    </source>
</evidence>
<evidence type="ECO:0000259" key="4">
    <source>
        <dbReference type="PROSITE" id="PS01124"/>
    </source>
</evidence>
<dbReference type="Gene3D" id="1.10.10.60">
    <property type="entry name" value="Homeodomain-like"/>
    <property type="match status" value="1"/>
</dbReference>
<dbReference type="EMBL" id="QRUU01000022">
    <property type="protein sequence ID" value="RGR97437.1"/>
    <property type="molecule type" value="Genomic_DNA"/>
</dbReference>
<dbReference type="PANTHER" id="PTHR43280:SF32">
    <property type="entry name" value="TRANSCRIPTIONAL REGULATORY PROTEIN"/>
    <property type="match status" value="1"/>
</dbReference>
<keyword evidence="1" id="KW-0805">Transcription regulation</keyword>
<dbReference type="InterPro" id="IPR009057">
    <property type="entry name" value="Homeodomain-like_sf"/>
</dbReference>
<dbReference type="GO" id="GO:0003700">
    <property type="term" value="F:DNA-binding transcription factor activity"/>
    <property type="evidence" value="ECO:0007669"/>
    <property type="project" value="InterPro"/>
</dbReference>
<proteinExistence type="predicted"/>
<dbReference type="InterPro" id="IPR018060">
    <property type="entry name" value="HTH_AraC"/>
</dbReference>
<dbReference type="AlphaFoldDB" id="A0A412GRJ4"/>
<organism evidence="5 6">
    <name type="scientific">Phocaeicola coprocola</name>
    <dbReference type="NCBI Taxonomy" id="310298"/>
    <lineage>
        <taxon>Bacteria</taxon>
        <taxon>Pseudomonadati</taxon>
        <taxon>Bacteroidota</taxon>
        <taxon>Bacteroidia</taxon>
        <taxon>Bacteroidales</taxon>
        <taxon>Bacteroidaceae</taxon>
        <taxon>Phocaeicola</taxon>
    </lineage>
</organism>
<dbReference type="Proteomes" id="UP000285864">
    <property type="component" value="Unassembled WGS sequence"/>
</dbReference>
<dbReference type="SMART" id="SM00342">
    <property type="entry name" value="HTH_ARAC"/>
    <property type="match status" value="1"/>
</dbReference>
<dbReference type="SUPFAM" id="SSF46689">
    <property type="entry name" value="Homeodomain-like"/>
    <property type="match status" value="1"/>
</dbReference>
<accession>A0A412GRJ4</accession>
<dbReference type="PANTHER" id="PTHR43280">
    <property type="entry name" value="ARAC-FAMILY TRANSCRIPTIONAL REGULATOR"/>
    <property type="match status" value="1"/>
</dbReference>
<evidence type="ECO:0000313" key="5">
    <source>
        <dbReference type="EMBL" id="RGR97437.1"/>
    </source>
</evidence>
<evidence type="ECO:0000256" key="1">
    <source>
        <dbReference type="ARBA" id="ARBA00023015"/>
    </source>
</evidence>
<dbReference type="GO" id="GO:0043565">
    <property type="term" value="F:sequence-specific DNA binding"/>
    <property type="evidence" value="ECO:0007669"/>
    <property type="project" value="InterPro"/>
</dbReference>
<evidence type="ECO:0000313" key="6">
    <source>
        <dbReference type="Proteomes" id="UP000285864"/>
    </source>
</evidence>